<evidence type="ECO:0000313" key="4">
    <source>
        <dbReference type="Proteomes" id="UP001314263"/>
    </source>
</evidence>
<dbReference type="InterPro" id="IPR051325">
    <property type="entry name" value="Nudix_hydrolase_domain"/>
</dbReference>
<dbReference type="PANTHER" id="PTHR21340">
    <property type="entry name" value="DIADENOSINE 5,5-P1,P4-TETRAPHOSPHATE PYROPHOSPHOHYDROLASE MUTT"/>
    <property type="match status" value="1"/>
</dbReference>
<dbReference type="GO" id="GO:0006754">
    <property type="term" value="P:ATP biosynthetic process"/>
    <property type="evidence" value="ECO:0007669"/>
    <property type="project" value="TreeGrafter"/>
</dbReference>
<dbReference type="PROSITE" id="PS51462">
    <property type="entry name" value="NUDIX"/>
    <property type="match status" value="1"/>
</dbReference>
<accession>A0AAV1HZE6</accession>
<dbReference type="PROSITE" id="PS00893">
    <property type="entry name" value="NUDIX_BOX"/>
    <property type="match status" value="1"/>
</dbReference>
<keyword evidence="1" id="KW-0378">Hydrolase</keyword>
<sequence>MMSTSPPNGNQSIDDVRKRKKGGQFCNNCGKGNHTSRQCQHPVISCGMLLYKRTPCQTITKLPDLDPQNLAYFRLDPTRASEGPSPGDQTDVKFLLVRRRDSLDYVEFVRGKYELGDIKYLFHVFSGITKGERDRLWKAKSFDEIWHTLWSRPETVRSSRMHGADYSNAKMKFMAIKHGYFTADTGFVSLQMLLNATHSEHDAPEWGFPKGRRNRRESDLDCATREVAEETGIARGSYAVIDQLGSVAEIFKGSNNIIYKHIYYIGCCAKDCEAVLDALNEDQVAEIGDIGWFTAAEALQRFRVYDVEKRTLISRLDNTLSHHRFDQESMEQGPPSGVLVAPAHPVLDQPPGVGEQLQSCGLATLIIHSDIQLPETYDGR</sequence>
<dbReference type="Pfam" id="PF00293">
    <property type="entry name" value="NUDIX"/>
    <property type="match status" value="1"/>
</dbReference>
<dbReference type="SUPFAM" id="SSF55811">
    <property type="entry name" value="Nudix"/>
    <property type="match status" value="1"/>
</dbReference>
<evidence type="ECO:0000259" key="2">
    <source>
        <dbReference type="PROSITE" id="PS51462"/>
    </source>
</evidence>
<name>A0AAV1HZE6_9CHLO</name>
<gene>
    <name evidence="3" type="ORF">CVIRNUC_003568</name>
</gene>
<comment type="caution">
    <text evidence="3">The sequence shown here is derived from an EMBL/GenBank/DDBJ whole genome shotgun (WGS) entry which is preliminary data.</text>
</comment>
<protein>
    <recommendedName>
        <fullName evidence="2">Nudix hydrolase domain-containing protein</fullName>
    </recommendedName>
</protein>
<organism evidence="3 4">
    <name type="scientific">Coccomyxa viridis</name>
    <dbReference type="NCBI Taxonomy" id="1274662"/>
    <lineage>
        <taxon>Eukaryota</taxon>
        <taxon>Viridiplantae</taxon>
        <taxon>Chlorophyta</taxon>
        <taxon>core chlorophytes</taxon>
        <taxon>Trebouxiophyceae</taxon>
        <taxon>Trebouxiophyceae incertae sedis</taxon>
        <taxon>Coccomyxaceae</taxon>
        <taxon>Coccomyxa</taxon>
    </lineage>
</organism>
<dbReference type="GO" id="GO:0006167">
    <property type="term" value="P:AMP biosynthetic process"/>
    <property type="evidence" value="ECO:0007669"/>
    <property type="project" value="TreeGrafter"/>
</dbReference>
<dbReference type="InterPro" id="IPR020084">
    <property type="entry name" value="NUDIX_hydrolase_CS"/>
</dbReference>
<evidence type="ECO:0000313" key="3">
    <source>
        <dbReference type="EMBL" id="CAK0768471.1"/>
    </source>
</evidence>
<dbReference type="PANTHER" id="PTHR21340:SF0">
    <property type="entry name" value="BIS(5'-NUCLEOSYL)-TETRAPHOSPHATASE [ASYMMETRICAL]"/>
    <property type="match status" value="1"/>
</dbReference>
<dbReference type="InterPro" id="IPR015797">
    <property type="entry name" value="NUDIX_hydrolase-like_dom_sf"/>
</dbReference>
<feature type="domain" description="Nudix hydrolase" evidence="2">
    <location>
        <begin position="77"/>
        <end position="318"/>
    </location>
</feature>
<dbReference type="EMBL" id="CAUYUE010000004">
    <property type="protein sequence ID" value="CAK0768471.1"/>
    <property type="molecule type" value="Genomic_DNA"/>
</dbReference>
<dbReference type="Gene3D" id="3.90.79.10">
    <property type="entry name" value="Nucleoside Triphosphate Pyrophosphohydrolase"/>
    <property type="match status" value="1"/>
</dbReference>
<reference evidence="3 4" key="1">
    <citation type="submission" date="2023-10" db="EMBL/GenBank/DDBJ databases">
        <authorList>
            <person name="Maclean D."/>
            <person name="Macfadyen A."/>
        </authorList>
    </citation>
    <scope>NUCLEOTIDE SEQUENCE [LARGE SCALE GENOMIC DNA]</scope>
</reference>
<dbReference type="Proteomes" id="UP001314263">
    <property type="component" value="Unassembled WGS sequence"/>
</dbReference>
<evidence type="ECO:0000256" key="1">
    <source>
        <dbReference type="ARBA" id="ARBA00022801"/>
    </source>
</evidence>
<dbReference type="AlphaFoldDB" id="A0AAV1HZE6"/>
<dbReference type="GO" id="GO:0004081">
    <property type="term" value="F:bis(5'-nucleosyl)-tetraphosphatase (asymmetrical) activity"/>
    <property type="evidence" value="ECO:0007669"/>
    <property type="project" value="TreeGrafter"/>
</dbReference>
<keyword evidence="4" id="KW-1185">Reference proteome</keyword>
<dbReference type="InterPro" id="IPR000086">
    <property type="entry name" value="NUDIX_hydrolase_dom"/>
</dbReference>
<proteinExistence type="predicted"/>